<dbReference type="EMBL" id="CAKAEH010001697">
    <property type="protein sequence ID" value="CAG9538737.1"/>
    <property type="molecule type" value="Genomic_DNA"/>
</dbReference>
<keyword evidence="5" id="KW-0472">Membrane</keyword>
<evidence type="ECO:0000256" key="3">
    <source>
        <dbReference type="ARBA" id="ARBA00022452"/>
    </source>
</evidence>
<keyword evidence="8" id="KW-1185">Reference proteome</keyword>
<dbReference type="Proteomes" id="UP000746747">
    <property type="component" value="Unassembled WGS sequence"/>
</dbReference>
<comment type="caution">
    <text evidence="7">The sequence shown here is derived from an EMBL/GenBank/DDBJ whole genome shotgun (WGS) entry which is preliminary data.</text>
</comment>
<comment type="similarity">
    <text evidence="2">Belongs to the SAM50/omp85 family.</text>
</comment>
<dbReference type="InterPro" id="IPR039910">
    <property type="entry name" value="D15-like"/>
</dbReference>
<reference evidence="7" key="1">
    <citation type="submission" date="2021-09" db="EMBL/GenBank/DDBJ databases">
        <authorList>
            <consortium name="Pathogen Informatics"/>
        </authorList>
    </citation>
    <scope>NUCLEOTIDE SEQUENCE</scope>
</reference>
<gene>
    <name evidence="7" type="ORF">CJOHNSTONI_LOCUS8413</name>
</gene>
<name>A0A8J2MDI6_9BILA</name>
<protein>
    <recommendedName>
        <fullName evidence="6">Bacterial surface antigen (D15) domain-containing protein</fullName>
    </recommendedName>
</protein>
<dbReference type="Gene3D" id="2.40.160.50">
    <property type="entry name" value="membrane protein fhac: a member of the omp85/tpsb transporter family"/>
    <property type="match status" value="1"/>
</dbReference>
<organism evidence="7 8">
    <name type="scientific">Cercopithifilaria johnstoni</name>
    <dbReference type="NCBI Taxonomy" id="2874296"/>
    <lineage>
        <taxon>Eukaryota</taxon>
        <taxon>Metazoa</taxon>
        <taxon>Ecdysozoa</taxon>
        <taxon>Nematoda</taxon>
        <taxon>Chromadorea</taxon>
        <taxon>Rhabditida</taxon>
        <taxon>Spirurina</taxon>
        <taxon>Spiruromorpha</taxon>
        <taxon>Filarioidea</taxon>
        <taxon>Onchocercidae</taxon>
        <taxon>Cercopithifilaria</taxon>
    </lineage>
</organism>
<evidence type="ECO:0000313" key="8">
    <source>
        <dbReference type="Proteomes" id="UP000746747"/>
    </source>
</evidence>
<dbReference type="AlphaFoldDB" id="A0A8J2MDI6"/>
<dbReference type="PANTHER" id="PTHR12815">
    <property type="entry name" value="SORTING AND ASSEMBLY MACHINERY SAMM50 PROTEIN FAMILY MEMBER"/>
    <property type="match status" value="1"/>
</dbReference>
<evidence type="ECO:0000259" key="6">
    <source>
        <dbReference type="Pfam" id="PF01103"/>
    </source>
</evidence>
<evidence type="ECO:0000256" key="1">
    <source>
        <dbReference type="ARBA" id="ARBA00004374"/>
    </source>
</evidence>
<evidence type="ECO:0000256" key="4">
    <source>
        <dbReference type="ARBA" id="ARBA00022692"/>
    </source>
</evidence>
<dbReference type="PANTHER" id="PTHR12815:SF18">
    <property type="entry name" value="SORTING AND ASSEMBLY MACHINERY COMPONENT 50 HOMOLOG"/>
    <property type="match status" value="1"/>
</dbReference>
<dbReference type="GO" id="GO:0005741">
    <property type="term" value="C:mitochondrial outer membrane"/>
    <property type="evidence" value="ECO:0007669"/>
    <property type="project" value="UniProtKB-SubCell"/>
</dbReference>
<sequence length="439" mass="48350">MSTVKIKKYHPADVLYGKCDNQPVIVEAIQFHGVKTTKNDALLKEIGYLYTVSSLPELIRCCDLAAKHLREVGLMDSVTPLIDTANGKRGKYVVDFIIKEPKSFTLGIKAGVTSRGETDYSLNAGKESFGGRGESVNAYYSYTFEGNQTFNVSMAKPFLGWQKYANVGFSLYRSLGNLPWNLSNTQETGLVLQYNGQLWNRKLHHNMKLNTIWRKFCPAEKAAFSVREHAGYTMKCSVQNSLAYDTRDRPLLATEGVLLKVAQEYAGLLGDAAFVKHQFDAQAATPLFMGMFLSASCQFAIINTLAAHRSVHLLDRLYVGGPHDVRGFGWNTIGGRADSSSCVGGATSAIGVLHIYRPLFPPEMLFAHAFIAGGTVASTDSRHRFRDMSNAVRVSAGLGLTFLIKNFVRIELNYVIPLKYMSGDQCGASFQVGAGLNFL</sequence>
<proteinExistence type="inferred from homology"/>
<keyword evidence="3" id="KW-1134">Transmembrane beta strand</keyword>
<dbReference type="Pfam" id="PF01103">
    <property type="entry name" value="Omp85"/>
    <property type="match status" value="1"/>
</dbReference>
<accession>A0A8J2MDI6</accession>
<evidence type="ECO:0000256" key="2">
    <source>
        <dbReference type="ARBA" id="ARBA00010913"/>
    </source>
</evidence>
<dbReference type="InterPro" id="IPR000184">
    <property type="entry name" value="Bac_surfAg_D15"/>
</dbReference>
<keyword evidence="4" id="KW-0812">Transmembrane</keyword>
<dbReference type="OrthoDB" id="1724197at2759"/>
<feature type="domain" description="Bacterial surface antigen (D15)" evidence="6">
    <location>
        <begin position="129"/>
        <end position="438"/>
    </location>
</feature>
<dbReference type="GO" id="GO:0045040">
    <property type="term" value="P:protein insertion into mitochondrial outer membrane"/>
    <property type="evidence" value="ECO:0007669"/>
    <property type="project" value="TreeGrafter"/>
</dbReference>
<dbReference type="GO" id="GO:0033108">
    <property type="term" value="P:mitochondrial respiratory chain complex assembly"/>
    <property type="evidence" value="ECO:0007669"/>
    <property type="project" value="TreeGrafter"/>
</dbReference>
<comment type="subcellular location">
    <subcellularLocation>
        <location evidence="1">Mitochondrion outer membrane</location>
        <topology evidence="1">Multi-pass membrane protein</topology>
    </subcellularLocation>
</comment>
<evidence type="ECO:0000256" key="5">
    <source>
        <dbReference type="ARBA" id="ARBA00023136"/>
    </source>
</evidence>
<evidence type="ECO:0000313" key="7">
    <source>
        <dbReference type="EMBL" id="CAG9538737.1"/>
    </source>
</evidence>